<comment type="caution">
    <text evidence="5">The sequence shown here is derived from an EMBL/GenBank/DDBJ whole genome shotgun (WGS) entry which is preliminary data.</text>
</comment>
<sequence length="163" mass="17569">CLATYALSQQNFYLFCMSTFLLGVGIGFGTLYRFAAIEVCEESARHRAISISMAGGVLAAILGPNLAVYSQQWSDDGLYISAFAVLVVLYITALVVLQTIRFPPAHTQALHAKADKLRLIIRRPNFMLAVIAAMVAYAVMNILMTATPLAMIGCGFDVDKAAG</sequence>
<keyword evidence="2 4" id="KW-1133">Transmembrane helix</keyword>
<dbReference type="Proteomes" id="UP000518904">
    <property type="component" value="Unassembled WGS sequence"/>
</dbReference>
<feature type="transmembrane region" description="Helical" evidence="4">
    <location>
        <begin position="12"/>
        <end position="36"/>
    </location>
</feature>
<organism evidence="5 6">
    <name type="scientific">Vibrio parahaemolyticus</name>
    <dbReference type="NCBI Taxonomy" id="670"/>
    <lineage>
        <taxon>Bacteria</taxon>
        <taxon>Pseudomonadati</taxon>
        <taxon>Pseudomonadota</taxon>
        <taxon>Gammaproteobacteria</taxon>
        <taxon>Vibrionales</taxon>
        <taxon>Vibrionaceae</taxon>
        <taxon>Vibrio</taxon>
    </lineage>
</organism>
<evidence type="ECO:0000256" key="1">
    <source>
        <dbReference type="ARBA" id="ARBA00022692"/>
    </source>
</evidence>
<feature type="transmembrane region" description="Helical" evidence="4">
    <location>
        <begin position="126"/>
        <end position="144"/>
    </location>
</feature>
<proteinExistence type="predicted"/>
<feature type="non-terminal residue" evidence="5">
    <location>
        <position position="163"/>
    </location>
</feature>
<dbReference type="EMBL" id="JABCLB010001028">
    <property type="protein sequence ID" value="NMU82852.1"/>
    <property type="molecule type" value="Genomic_DNA"/>
</dbReference>
<feature type="non-terminal residue" evidence="5">
    <location>
        <position position="1"/>
    </location>
</feature>
<dbReference type="InterPro" id="IPR011701">
    <property type="entry name" value="MFS"/>
</dbReference>
<dbReference type="AlphaFoldDB" id="A0A7Y0XC21"/>
<feature type="transmembrane region" description="Helical" evidence="4">
    <location>
        <begin position="78"/>
        <end position="97"/>
    </location>
</feature>
<feature type="transmembrane region" description="Helical" evidence="4">
    <location>
        <begin position="48"/>
        <end position="66"/>
    </location>
</feature>
<evidence type="ECO:0000256" key="3">
    <source>
        <dbReference type="ARBA" id="ARBA00023136"/>
    </source>
</evidence>
<dbReference type="SUPFAM" id="SSF103473">
    <property type="entry name" value="MFS general substrate transporter"/>
    <property type="match status" value="1"/>
</dbReference>
<dbReference type="Gene3D" id="1.20.1250.20">
    <property type="entry name" value="MFS general substrate transporter like domains"/>
    <property type="match status" value="1"/>
</dbReference>
<dbReference type="GO" id="GO:0022857">
    <property type="term" value="F:transmembrane transporter activity"/>
    <property type="evidence" value="ECO:0007669"/>
    <property type="project" value="InterPro"/>
</dbReference>
<dbReference type="PANTHER" id="PTHR23534:SF1">
    <property type="entry name" value="MAJOR FACILITATOR SUPERFAMILY PROTEIN"/>
    <property type="match status" value="1"/>
</dbReference>
<reference evidence="5 6" key="1">
    <citation type="submission" date="2020-04" db="EMBL/GenBank/DDBJ databases">
        <title>Whole-genome sequencing of Vibrio spp. from China reveals different genetic environments of blaCTX-M-14 among diverse lineages.</title>
        <authorList>
            <person name="Zheng Z."/>
            <person name="Ye L."/>
            <person name="Chen S."/>
        </authorList>
    </citation>
    <scope>NUCLEOTIDE SEQUENCE [LARGE SCALE GENOMIC DNA]</scope>
    <source>
        <strain evidence="5 6">Vb0551</strain>
    </source>
</reference>
<dbReference type="Pfam" id="PF07690">
    <property type="entry name" value="MFS_1"/>
    <property type="match status" value="1"/>
</dbReference>
<dbReference type="PANTHER" id="PTHR23534">
    <property type="entry name" value="MFS PERMEASE"/>
    <property type="match status" value="1"/>
</dbReference>
<accession>A0A7Y0XC21</accession>
<keyword evidence="1 4" id="KW-0812">Transmembrane</keyword>
<name>A0A7Y0XC21_VIBPH</name>
<keyword evidence="3 4" id="KW-0472">Membrane</keyword>
<evidence type="ECO:0000256" key="4">
    <source>
        <dbReference type="SAM" id="Phobius"/>
    </source>
</evidence>
<gene>
    <name evidence="5" type="ORF">HKB16_08145</name>
</gene>
<evidence type="ECO:0000313" key="6">
    <source>
        <dbReference type="Proteomes" id="UP000518904"/>
    </source>
</evidence>
<evidence type="ECO:0000313" key="5">
    <source>
        <dbReference type="EMBL" id="NMU82852.1"/>
    </source>
</evidence>
<protein>
    <submittedName>
        <fullName evidence="5">MFS transporter</fullName>
    </submittedName>
</protein>
<dbReference type="InterPro" id="IPR036259">
    <property type="entry name" value="MFS_trans_sf"/>
</dbReference>
<evidence type="ECO:0000256" key="2">
    <source>
        <dbReference type="ARBA" id="ARBA00022989"/>
    </source>
</evidence>